<dbReference type="Proteomes" id="UP000653472">
    <property type="component" value="Unassembled WGS sequence"/>
</dbReference>
<dbReference type="EMBL" id="JAAVXB010000003">
    <property type="protein sequence ID" value="NKF21938.1"/>
    <property type="molecule type" value="Genomic_DNA"/>
</dbReference>
<evidence type="ECO:0000313" key="3">
    <source>
        <dbReference type="Proteomes" id="UP000653472"/>
    </source>
</evidence>
<evidence type="ECO:0008006" key="4">
    <source>
        <dbReference type="Google" id="ProtNLM"/>
    </source>
</evidence>
<name>A0A970B5P5_9GAMM</name>
<dbReference type="RefSeq" id="WP_168147204.1">
    <property type="nucleotide sequence ID" value="NZ_JAAVXB010000003.1"/>
</dbReference>
<feature type="compositionally biased region" description="Basic and acidic residues" evidence="1">
    <location>
        <begin position="21"/>
        <end position="34"/>
    </location>
</feature>
<evidence type="ECO:0000256" key="1">
    <source>
        <dbReference type="SAM" id="MobiDB-lite"/>
    </source>
</evidence>
<dbReference type="AlphaFoldDB" id="A0A970B5P5"/>
<evidence type="ECO:0000313" key="2">
    <source>
        <dbReference type="EMBL" id="NKF21938.1"/>
    </source>
</evidence>
<proteinExistence type="predicted"/>
<gene>
    <name evidence="2" type="ORF">G7Y82_06380</name>
</gene>
<protein>
    <recommendedName>
        <fullName evidence="4">Lipoprotein</fullName>
    </recommendedName>
</protein>
<sequence length="79" mass="8311">MLRLVVCAAAVTVALVACHPKESPEHVDDHKGRAETQGIRNTEAVGYAGDAIADKVDAALDANDQAKQKLDDAIDAQSQ</sequence>
<feature type="region of interest" description="Disordered" evidence="1">
    <location>
        <begin position="21"/>
        <end position="40"/>
    </location>
</feature>
<keyword evidence="3" id="KW-1185">Reference proteome</keyword>
<reference evidence="2" key="1">
    <citation type="submission" date="2020-03" db="EMBL/GenBank/DDBJ databases">
        <title>Solimonas marina sp. nov., isolated from deep seawater of the Pacific Ocean.</title>
        <authorList>
            <person name="Liu X."/>
            <person name="Lai Q."/>
            <person name="Sun F."/>
            <person name="Gai Y."/>
            <person name="Li G."/>
            <person name="Shao Z."/>
        </authorList>
    </citation>
    <scope>NUCLEOTIDE SEQUENCE</scope>
    <source>
        <strain evidence="2">C16B3</strain>
    </source>
</reference>
<comment type="caution">
    <text evidence="2">The sequence shown here is derived from an EMBL/GenBank/DDBJ whole genome shotgun (WGS) entry which is preliminary data.</text>
</comment>
<dbReference type="PROSITE" id="PS51257">
    <property type="entry name" value="PROKAR_LIPOPROTEIN"/>
    <property type="match status" value="1"/>
</dbReference>
<accession>A0A970B5P5</accession>
<organism evidence="2 3">
    <name type="scientific">Solimonas marina</name>
    <dbReference type="NCBI Taxonomy" id="2714601"/>
    <lineage>
        <taxon>Bacteria</taxon>
        <taxon>Pseudomonadati</taxon>
        <taxon>Pseudomonadota</taxon>
        <taxon>Gammaproteobacteria</taxon>
        <taxon>Nevskiales</taxon>
        <taxon>Nevskiaceae</taxon>
        <taxon>Solimonas</taxon>
    </lineage>
</organism>